<sequence length="50" mass="5752">MVKDRENADVVTLIEELSDVMDYIYVEGVFMKLGSLLDLNVINNENTKEM</sequence>
<evidence type="ECO:0000313" key="1">
    <source>
        <dbReference type="EMBL" id="KKL51399.1"/>
    </source>
</evidence>
<organism evidence="1">
    <name type="scientific">marine sediment metagenome</name>
    <dbReference type="NCBI Taxonomy" id="412755"/>
    <lineage>
        <taxon>unclassified sequences</taxon>
        <taxon>metagenomes</taxon>
        <taxon>ecological metagenomes</taxon>
    </lineage>
</organism>
<protein>
    <submittedName>
        <fullName evidence="1">Uncharacterized protein</fullName>
    </submittedName>
</protein>
<name>A0A0F9CQF2_9ZZZZ</name>
<accession>A0A0F9CQF2</accession>
<comment type="caution">
    <text evidence="1">The sequence shown here is derived from an EMBL/GenBank/DDBJ whole genome shotgun (WGS) entry which is preliminary data.</text>
</comment>
<dbReference type="AlphaFoldDB" id="A0A0F9CQF2"/>
<gene>
    <name evidence="1" type="ORF">LCGC14_2295870</name>
</gene>
<reference evidence="1" key="1">
    <citation type="journal article" date="2015" name="Nature">
        <title>Complex archaea that bridge the gap between prokaryotes and eukaryotes.</title>
        <authorList>
            <person name="Spang A."/>
            <person name="Saw J.H."/>
            <person name="Jorgensen S.L."/>
            <person name="Zaremba-Niedzwiedzka K."/>
            <person name="Martijn J."/>
            <person name="Lind A.E."/>
            <person name="van Eijk R."/>
            <person name="Schleper C."/>
            <person name="Guy L."/>
            <person name="Ettema T.J."/>
        </authorList>
    </citation>
    <scope>NUCLEOTIDE SEQUENCE</scope>
</reference>
<dbReference type="EMBL" id="LAZR01032265">
    <property type="protein sequence ID" value="KKL51399.1"/>
    <property type="molecule type" value="Genomic_DNA"/>
</dbReference>
<proteinExistence type="predicted"/>